<organism evidence="9 10">
    <name type="scientific">Hevea brasiliensis</name>
    <name type="common">Para rubber tree</name>
    <name type="synonym">Siphonia brasiliensis</name>
    <dbReference type="NCBI Taxonomy" id="3981"/>
    <lineage>
        <taxon>Eukaryota</taxon>
        <taxon>Viridiplantae</taxon>
        <taxon>Streptophyta</taxon>
        <taxon>Embryophyta</taxon>
        <taxon>Tracheophyta</taxon>
        <taxon>Spermatophyta</taxon>
        <taxon>Magnoliopsida</taxon>
        <taxon>eudicotyledons</taxon>
        <taxon>Gunneridae</taxon>
        <taxon>Pentapetalae</taxon>
        <taxon>rosids</taxon>
        <taxon>fabids</taxon>
        <taxon>Malpighiales</taxon>
        <taxon>Euphorbiaceae</taxon>
        <taxon>Crotonoideae</taxon>
        <taxon>Micrandreae</taxon>
        <taxon>Hevea</taxon>
    </lineage>
</organism>
<dbReference type="InterPro" id="IPR017441">
    <property type="entry name" value="Protein_kinase_ATP_BS"/>
</dbReference>
<dbReference type="AlphaFoldDB" id="A0A6A6MMD9"/>
<keyword evidence="4" id="KW-0418">Kinase</keyword>
<feature type="region of interest" description="Disordered" evidence="7">
    <location>
        <begin position="213"/>
        <end position="232"/>
    </location>
</feature>
<evidence type="ECO:0000256" key="7">
    <source>
        <dbReference type="SAM" id="MobiDB-lite"/>
    </source>
</evidence>
<dbReference type="InterPro" id="IPR045272">
    <property type="entry name" value="ANXUR1/2-like"/>
</dbReference>
<protein>
    <recommendedName>
        <fullName evidence="8">Protein kinase domain-containing protein</fullName>
    </recommendedName>
</protein>
<evidence type="ECO:0000256" key="2">
    <source>
        <dbReference type="ARBA" id="ARBA00022679"/>
    </source>
</evidence>
<dbReference type="InterPro" id="IPR011009">
    <property type="entry name" value="Kinase-like_dom_sf"/>
</dbReference>
<proteinExistence type="predicted"/>
<evidence type="ECO:0000256" key="5">
    <source>
        <dbReference type="ARBA" id="ARBA00022840"/>
    </source>
</evidence>
<dbReference type="GO" id="GO:0009506">
    <property type="term" value="C:plasmodesma"/>
    <property type="evidence" value="ECO:0007669"/>
    <property type="project" value="TreeGrafter"/>
</dbReference>
<feature type="domain" description="Protein kinase" evidence="8">
    <location>
        <begin position="9"/>
        <end position="232"/>
    </location>
</feature>
<accession>A0A6A6MMD9</accession>
<dbReference type="Gene3D" id="1.10.510.10">
    <property type="entry name" value="Transferase(Phosphotransferase) domain 1"/>
    <property type="match status" value="1"/>
</dbReference>
<dbReference type="EMBL" id="JAAGAX010000005">
    <property type="protein sequence ID" value="KAF2313685.1"/>
    <property type="molecule type" value="Genomic_DNA"/>
</dbReference>
<dbReference type="InterPro" id="IPR000719">
    <property type="entry name" value="Prot_kinase_dom"/>
</dbReference>
<dbReference type="SMART" id="SM00219">
    <property type="entry name" value="TyrKc"/>
    <property type="match status" value="1"/>
</dbReference>
<dbReference type="Gene3D" id="3.30.200.20">
    <property type="entry name" value="Phosphorylase Kinase, domain 1"/>
    <property type="match status" value="1"/>
</dbReference>
<dbReference type="PROSITE" id="PS50011">
    <property type="entry name" value="PROTEIN_KINASE_DOM"/>
    <property type="match status" value="1"/>
</dbReference>
<dbReference type="PROSITE" id="PS00107">
    <property type="entry name" value="PROTEIN_KINASE_ATP"/>
    <property type="match status" value="1"/>
</dbReference>
<sequence length="232" mass="25964">MRLRATNDFHESLIIGSGGFGNVYRGDIDNGAMTVAIKRLNRESSQGVREFRTEIETLSQLRHVNLVSLIDIVFMKEKCAVSTIVKGTWGYLDPEYARRHQLTEKSDVYSFGKIAPVCFQKFVEIAESCVREQGIERPSMHDVMEKLEFALELQQTADAEKEKMNPGEDYVYPQVSFHASRYTNIVGGFQLDSSNISIDLDTDTTGQTFPSVVSSSITSSHGFSGTINSSRK</sequence>
<evidence type="ECO:0000256" key="3">
    <source>
        <dbReference type="ARBA" id="ARBA00022741"/>
    </source>
</evidence>
<dbReference type="InterPro" id="IPR001245">
    <property type="entry name" value="Ser-Thr/Tyr_kinase_cat_dom"/>
</dbReference>
<dbReference type="GO" id="GO:0004714">
    <property type="term" value="F:transmembrane receptor protein tyrosine kinase activity"/>
    <property type="evidence" value="ECO:0007669"/>
    <property type="project" value="InterPro"/>
</dbReference>
<reference evidence="9 10" key="1">
    <citation type="journal article" date="2020" name="Mol. Plant">
        <title>The Chromosome-Based Rubber Tree Genome Provides New Insights into Spurge Genome Evolution and Rubber Biosynthesis.</title>
        <authorList>
            <person name="Liu J."/>
            <person name="Shi C."/>
            <person name="Shi C.C."/>
            <person name="Li W."/>
            <person name="Zhang Q.J."/>
            <person name="Zhang Y."/>
            <person name="Li K."/>
            <person name="Lu H.F."/>
            <person name="Shi C."/>
            <person name="Zhu S.T."/>
            <person name="Xiao Z.Y."/>
            <person name="Nan H."/>
            <person name="Yue Y."/>
            <person name="Zhu X.G."/>
            <person name="Wu Y."/>
            <person name="Hong X.N."/>
            <person name="Fan G.Y."/>
            <person name="Tong Y."/>
            <person name="Zhang D."/>
            <person name="Mao C.L."/>
            <person name="Liu Y.L."/>
            <person name="Hao S.J."/>
            <person name="Liu W.Q."/>
            <person name="Lv M.Q."/>
            <person name="Zhang H.B."/>
            <person name="Liu Y."/>
            <person name="Hu-Tang G.R."/>
            <person name="Wang J.P."/>
            <person name="Wang J.H."/>
            <person name="Sun Y.H."/>
            <person name="Ni S.B."/>
            <person name="Chen W.B."/>
            <person name="Zhang X.C."/>
            <person name="Jiao Y.N."/>
            <person name="Eichler E.E."/>
            <person name="Li G.H."/>
            <person name="Liu X."/>
            <person name="Gao L.Z."/>
        </authorList>
    </citation>
    <scope>NUCLEOTIDE SEQUENCE [LARGE SCALE GENOMIC DNA]</scope>
    <source>
        <strain evidence="10">cv. GT1</strain>
        <tissue evidence="9">Leaf</tissue>
    </source>
</reference>
<evidence type="ECO:0000313" key="10">
    <source>
        <dbReference type="Proteomes" id="UP000467840"/>
    </source>
</evidence>
<dbReference type="GO" id="GO:0005524">
    <property type="term" value="F:ATP binding"/>
    <property type="evidence" value="ECO:0007669"/>
    <property type="project" value="UniProtKB-UniRule"/>
</dbReference>
<keyword evidence="1" id="KW-0723">Serine/threonine-protein kinase</keyword>
<keyword evidence="5 6" id="KW-0067">ATP-binding</keyword>
<dbReference type="FunFam" id="3.30.200.20:FF:000039">
    <property type="entry name" value="receptor-like protein kinase FERONIA"/>
    <property type="match status" value="1"/>
</dbReference>
<keyword evidence="2" id="KW-0808">Transferase</keyword>
<evidence type="ECO:0000256" key="4">
    <source>
        <dbReference type="ARBA" id="ARBA00022777"/>
    </source>
</evidence>
<dbReference type="GO" id="GO:0005886">
    <property type="term" value="C:plasma membrane"/>
    <property type="evidence" value="ECO:0007669"/>
    <property type="project" value="TreeGrafter"/>
</dbReference>
<evidence type="ECO:0000256" key="1">
    <source>
        <dbReference type="ARBA" id="ARBA00022527"/>
    </source>
</evidence>
<dbReference type="PANTHER" id="PTHR27003">
    <property type="entry name" value="OS07G0166700 PROTEIN"/>
    <property type="match status" value="1"/>
</dbReference>
<dbReference type="Proteomes" id="UP000467840">
    <property type="component" value="Chromosome 15"/>
</dbReference>
<dbReference type="GO" id="GO:0004674">
    <property type="term" value="F:protein serine/threonine kinase activity"/>
    <property type="evidence" value="ECO:0007669"/>
    <property type="project" value="UniProtKB-KW"/>
</dbReference>
<dbReference type="PANTHER" id="PTHR27003:SF451">
    <property type="entry name" value="PROTEIN KINASE DOMAIN-CONTAINING PROTEIN"/>
    <property type="match status" value="1"/>
</dbReference>
<comment type="caution">
    <text evidence="9">The sequence shown here is derived from an EMBL/GenBank/DDBJ whole genome shotgun (WGS) entry which is preliminary data.</text>
</comment>
<evidence type="ECO:0000313" key="9">
    <source>
        <dbReference type="EMBL" id="KAF2313685.1"/>
    </source>
</evidence>
<dbReference type="SUPFAM" id="SSF56112">
    <property type="entry name" value="Protein kinase-like (PK-like)"/>
    <property type="match status" value="1"/>
</dbReference>
<feature type="binding site" evidence="6">
    <location>
        <position position="38"/>
    </location>
    <ligand>
        <name>ATP</name>
        <dbReference type="ChEBI" id="CHEBI:30616"/>
    </ligand>
</feature>
<dbReference type="Pfam" id="PF07714">
    <property type="entry name" value="PK_Tyr_Ser-Thr"/>
    <property type="match status" value="1"/>
</dbReference>
<dbReference type="InterPro" id="IPR020635">
    <property type="entry name" value="Tyr_kinase_cat_dom"/>
</dbReference>
<evidence type="ECO:0000259" key="8">
    <source>
        <dbReference type="PROSITE" id="PS50011"/>
    </source>
</evidence>
<keyword evidence="3 6" id="KW-0547">Nucleotide-binding</keyword>
<keyword evidence="10" id="KW-1185">Reference proteome</keyword>
<gene>
    <name evidence="9" type="ORF">GH714_012719</name>
</gene>
<evidence type="ECO:0000256" key="6">
    <source>
        <dbReference type="PROSITE-ProRule" id="PRU10141"/>
    </source>
</evidence>
<name>A0A6A6MMD9_HEVBR</name>